<keyword evidence="6" id="KW-0175">Coiled coil</keyword>
<dbReference type="Proteomes" id="UP000683139">
    <property type="component" value="Unassembled WGS sequence"/>
</dbReference>
<evidence type="ECO:0000256" key="5">
    <source>
        <dbReference type="ARBA" id="ARBA00023288"/>
    </source>
</evidence>
<feature type="coiled-coil region" evidence="6">
    <location>
        <begin position="360"/>
        <end position="387"/>
    </location>
</feature>
<keyword evidence="1" id="KW-1003">Cell membrane</keyword>
<keyword evidence="4" id="KW-0564">Palmitate</keyword>
<dbReference type="InterPro" id="IPR006059">
    <property type="entry name" value="SBP"/>
</dbReference>
<evidence type="ECO:0000256" key="6">
    <source>
        <dbReference type="SAM" id="Coils"/>
    </source>
</evidence>
<dbReference type="Pfam" id="PF13416">
    <property type="entry name" value="SBP_bac_8"/>
    <property type="match status" value="1"/>
</dbReference>
<comment type="caution">
    <text evidence="7">The sequence shown here is derived from an EMBL/GenBank/DDBJ whole genome shotgun (WGS) entry which is preliminary data.</text>
</comment>
<evidence type="ECO:0000256" key="4">
    <source>
        <dbReference type="ARBA" id="ARBA00023139"/>
    </source>
</evidence>
<evidence type="ECO:0000256" key="1">
    <source>
        <dbReference type="ARBA" id="ARBA00022475"/>
    </source>
</evidence>
<evidence type="ECO:0000313" key="8">
    <source>
        <dbReference type="Proteomes" id="UP000683139"/>
    </source>
</evidence>
<dbReference type="InterPro" id="IPR050490">
    <property type="entry name" value="Bact_solute-bd_prot1"/>
</dbReference>
<keyword evidence="2" id="KW-0732">Signal</keyword>
<accession>A0A919YKL6</accession>
<proteinExistence type="predicted"/>
<name>A0A919YKL6_9BACL</name>
<evidence type="ECO:0000313" key="7">
    <source>
        <dbReference type="EMBL" id="GIP14997.1"/>
    </source>
</evidence>
<keyword evidence="5 7" id="KW-0449">Lipoprotein</keyword>
<sequence length="543" mass="61896">MALAALILVQLVAGCSKGSSSEPMNSMEPYQESIVLRVPYSYSDIELPEGDVGADNFMSRYILQKTGIEIQYSWEASGEENYITKLELAIRSNDLPDVFIVNRQQLYQLAEQGLIEQLGEHYEQYSSPLVKSIYDATSGKALEEATVNGELYGLPNVGIEADAPSYLWVRQDWLEKLNLPEPQTLADIEQIALAFVHHDPDGNNEQDTIGIPVDKSLVYQQKTGIFGLDSVFSSFHSFPQSWFINEEGNLVYGSIQEETRTALAELAKWYEKGVIDQDFMLRKEPSLFVTENKAGIIFSPWWAPFWPLNASVSADTKAEWRVYMAPRDSSGSFVTKTSPITDRYLVVRKGYSHPEAAVKLLNLLTALERYEEEKDEQSEYIRSVAAQMGVQLRNYFPFDLLLDDPDGVTKRYDILQELLAGKRSEEELSPELSKLYQYVVQDQEQPKKDMEAWSNNHAYMQGGAVAKQPMIQVESYNMEHLDAYSQYWEELLALEIDYFLQIISGELPLASFDKFVEEWLNQGGLQLMKEANEDMLQRKLNLN</sequence>
<evidence type="ECO:0000256" key="3">
    <source>
        <dbReference type="ARBA" id="ARBA00023136"/>
    </source>
</evidence>
<dbReference type="AlphaFoldDB" id="A0A919YKL6"/>
<protein>
    <submittedName>
        <fullName evidence="7">Lipoprotein LipO</fullName>
    </submittedName>
</protein>
<reference evidence="7" key="1">
    <citation type="submission" date="2021-03" db="EMBL/GenBank/DDBJ databases">
        <title>Antimicrobial resistance genes in bacteria isolated from Japanese honey, and their potential for conferring macrolide and lincosamide resistance in the American foulbrood pathogen Paenibacillus larvae.</title>
        <authorList>
            <person name="Okamoto M."/>
            <person name="Kumagai M."/>
            <person name="Kanamori H."/>
            <person name="Takamatsu D."/>
        </authorList>
    </citation>
    <scope>NUCLEOTIDE SEQUENCE</scope>
    <source>
        <strain evidence="7">J40TS1</strain>
    </source>
</reference>
<keyword evidence="8" id="KW-1185">Reference proteome</keyword>
<gene>
    <name evidence="7" type="primary">lipO_2</name>
    <name evidence="7" type="ORF">J40TS1_06390</name>
</gene>
<keyword evidence="3" id="KW-0472">Membrane</keyword>
<dbReference type="SUPFAM" id="SSF53850">
    <property type="entry name" value="Periplasmic binding protein-like II"/>
    <property type="match status" value="1"/>
</dbReference>
<dbReference type="EMBL" id="BOSE01000001">
    <property type="protein sequence ID" value="GIP14997.1"/>
    <property type="molecule type" value="Genomic_DNA"/>
</dbReference>
<evidence type="ECO:0000256" key="2">
    <source>
        <dbReference type="ARBA" id="ARBA00022729"/>
    </source>
</evidence>
<dbReference type="PANTHER" id="PTHR43649:SF33">
    <property type="entry name" value="POLYGALACTURONAN_RHAMNOGALACTURONAN-BINDING PROTEIN YTCQ"/>
    <property type="match status" value="1"/>
</dbReference>
<dbReference type="PANTHER" id="PTHR43649">
    <property type="entry name" value="ARABINOSE-BINDING PROTEIN-RELATED"/>
    <property type="match status" value="1"/>
</dbReference>
<dbReference type="Gene3D" id="3.40.190.10">
    <property type="entry name" value="Periplasmic binding protein-like II"/>
    <property type="match status" value="2"/>
</dbReference>
<organism evidence="7 8">
    <name type="scientific">Paenibacillus montaniterrae</name>
    <dbReference type="NCBI Taxonomy" id="429341"/>
    <lineage>
        <taxon>Bacteria</taxon>
        <taxon>Bacillati</taxon>
        <taxon>Bacillota</taxon>
        <taxon>Bacilli</taxon>
        <taxon>Bacillales</taxon>
        <taxon>Paenibacillaceae</taxon>
        <taxon>Paenibacillus</taxon>
    </lineage>
</organism>